<evidence type="ECO:0000256" key="1">
    <source>
        <dbReference type="SAM" id="MobiDB-lite"/>
    </source>
</evidence>
<organism evidence="2 3">
    <name type="scientific">Bos mutus</name>
    <name type="common">wild yak</name>
    <dbReference type="NCBI Taxonomy" id="72004"/>
    <lineage>
        <taxon>Eukaryota</taxon>
        <taxon>Metazoa</taxon>
        <taxon>Chordata</taxon>
        <taxon>Craniata</taxon>
        <taxon>Vertebrata</taxon>
        <taxon>Euteleostomi</taxon>
        <taxon>Mammalia</taxon>
        <taxon>Eutheria</taxon>
        <taxon>Laurasiatheria</taxon>
        <taxon>Artiodactyla</taxon>
        <taxon>Ruminantia</taxon>
        <taxon>Pecora</taxon>
        <taxon>Bovidae</taxon>
        <taxon>Bovinae</taxon>
        <taxon>Bos</taxon>
    </lineage>
</organism>
<evidence type="ECO:0000313" key="3">
    <source>
        <dbReference type="Proteomes" id="UP000322234"/>
    </source>
</evidence>
<evidence type="ECO:0000313" key="2">
    <source>
        <dbReference type="EMBL" id="MXQ85559.1"/>
    </source>
</evidence>
<dbReference type="EMBL" id="VBQZ03000026">
    <property type="protein sequence ID" value="MXQ85559.1"/>
    <property type="molecule type" value="Genomic_DNA"/>
</dbReference>
<dbReference type="AlphaFoldDB" id="A0A6B0R5Q1"/>
<dbReference type="Proteomes" id="UP000322234">
    <property type="component" value="Unassembled WGS sequence"/>
</dbReference>
<accession>A0A6B0R5Q1</accession>
<sequence>MWPPQRHTEVHPRVPARASGAHQGMSEHFLRCPERKEGRDEEKTQGVETGGTIKVNSEKAGRGCVTHLQE</sequence>
<feature type="compositionally biased region" description="Basic and acidic residues" evidence="1">
    <location>
        <begin position="28"/>
        <end position="45"/>
    </location>
</feature>
<protein>
    <submittedName>
        <fullName evidence="2">Uncharacterized protein</fullName>
    </submittedName>
</protein>
<gene>
    <name evidence="2" type="ORF">E5288_WYG011231</name>
</gene>
<feature type="compositionally biased region" description="Basic and acidic residues" evidence="1">
    <location>
        <begin position="1"/>
        <end position="12"/>
    </location>
</feature>
<proteinExistence type="predicted"/>
<feature type="region of interest" description="Disordered" evidence="1">
    <location>
        <begin position="1"/>
        <end position="50"/>
    </location>
</feature>
<reference evidence="2" key="1">
    <citation type="submission" date="2019-10" db="EMBL/GenBank/DDBJ databases">
        <title>The sequence and de novo assembly of the wild yak genome.</title>
        <authorList>
            <person name="Liu Y."/>
        </authorList>
    </citation>
    <scope>NUCLEOTIDE SEQUENCE [LARGE SCALE GENOMIC DNA]</scope>
    <source>
        <strain evidence="2">WY2019</strain>
    </source>
</reference>
<name>A0A6B0R5Q1_9CETA</name>
<comment type="caution">
    <text evidence="2">The sequence shown here is derived from an EMBL/GenBank/DDBJ whole genome shotgun (WGS) entry which is preliminary data.</text>
</comment>
<keyword evidence="3" id="KW-1185">Reference proteome</keyword>